<feature type="transmembrane region" description="Helical" evidence="1">
    <location>
        <begin position="193"/>
        <end position="212"/>
    </location>
</feature>
<dbReference type="RefSeq" id="WP_320312673.1">
    <property type="nucleotide sequence ID" value="NZ_JAVIKH010000002.1"/>
</dbReference>
<feature type="transmembrane region" description="Helical" evidence="1">
    <location>
        <begin position="89"/>
        <end position="107"/>
    </location>
</feature>
<accession>A0ABU4W6V9</accession>
<evidence type="ECO:0000313" key="3">
    <source>
        <dbReference type="Proteomes" id="UP001279681"/>
    </source>
</evidence>
<gene>
    <name evidence="2" type="ORF">RFV38_01930</name>
</gene>
<protein>
    <submittedName>
        <fullName evidence="2">YoaK family protein</fullName>
    </submittedName>
</protein>
<dbReference type="EMBL" id="JAVIKH010000002">
    <property type="protein sequence ID" value="MDX8335261.1"/>
    <property type="molecule type" value="Genomic_DNA"/>
</dbReference>
<evidence type="ECO:0000256" key="1">
    <source>
        <dbReference type="SAM" id="Phobius"/>
    </source>
</evidence>
<feature type="transmembrane region" description="Helical" evidence="1">
    <location>
        <begin position="58"/>
        <end position="77"/>
    </location>
</feature>
<dbReference type="InterPro" id="IPR010699">
    <property type="entry name" value="DUF1275"/>
</dbReference>
<keyword evidence="1" id="KW-1133">Transmembrane helix</keyword>
<feature type="transmembrane region" description="Helical" evidence="1">
    <location>
        <begin position="168"/>
        <end position="187"/>
    </location>
</feature>
<reference evidence="3" key="1">
    <citation type="submission" date="2023-07" db="EMBL/GenBank/DDBJ databases">
        <authorList>
            <person name="Colorado M.A."/>
            <person name="Villamil L.M."/>
            <person name="Melo J.F."/>
            <person name="Rodriguez J.A."/>
            <person name="Ruiz R.Y."/>
        </authorList>
    </citation>
    <scope>NUCLEOTIDE SEQUENCE [LARGE SCALE GENOMIC DNA]</scope>
    <source>
        <strain evidence="3">C33</strain>
    </source>
</reference>
<keyword evidence="1" id="KW-0472">Membrane</keyword>
<keyword evidence="3" id="KW-1185">Reference proteome</keyword>
<keyword evidence="1" id="KW-0812">Transmembrane</keyword>
<comment type="caution">
    <text evidence="2">The sequence shown here is derived from an EMBL/GenBank/DDBJ whole genome shotgun (WGS) entry which is preliminary data.</text>
</comment>
<dbReference type="Proteomes" id="UP001279681">
    <property type="component" value="Unassembled WGS sequence"/>
</dbReference>
<dbReference type="PANTHER" id="PTHR37314">
    <property type="entry name" value="SLR0142 PROTEIN"/>
    <property type="match status" value="1"/>
</dbReference>
<name>A0ABU4W6V9_9FUSO</name>
<evidence type="ECO:0000313" key="2">
    <source>
        <dbReference type="EMBL" id="MDX8335261.1"/>
    </source>
</evidence>
<dbReference type="PANTHER" id="PTHR37314:SF4">
    <property type="entry name" value="UPF0700 TRANSMEMBRANE PROTEIN YOAK"/>
    <property type="match status" value="1"/>
</dbReference>
<dbReference type="Pfam" id="PF06912">
    <property type="entry name" value="DUF1275"/>
    <property type="match status" value="1"/>
</dbReference>
<sequence length="221" mass="24977">MEQINKKLFLWISLLALLGGGMNAFAILQFSLTASHITGSVTRISTDLAYFNIPHLKIMLGLVTSFFFGAIVSGIIVGSGRDFELRKRYGDTFIFIGILLKIVDIYLDTQVLFVFILAFSLGLQNGLFIRYRGMVIRTTHMTGTVTDLGVVIGHYLRGNREITWKMKYYAINILSFITGGLLVGLGLKYLGRGVLNYMSVAYILSGAYYFLLRDRYYKMKR</sequence>
<organism evidence="2 3">
    <name type="scientific">Candidatus Cetobacterium colombiensis</name>
    <dbReference type="NCBI Taxonomy" id="3073100"/>
    <lineage>
        <taxon>Bacteria</taxon>
        <taxon>Fusobacteriati</taxon>
        <taxon>Fusobacteriota</taxon>
        <taxon>Fusobacteriia</taxon>
        <taxon>Fusobacteriales</taxon>
        <taxon>Fusobacteriaceae</taxon>
        <taxon>Cetobacterium</taxon>
    </lineage>
</organism>
<proteinExistence type="predicted"/>